<dbReference type="GO" id="GO:0003677">
    <property type="term" value="F:DNA binding"/>
    <property type="evidence" value="ECO:0007669"/>
    <property type="project" value="UniProtKB-KW"/>
</dbReference>
<dbReference type="PANTHER" id="PTHR30591">
    <property type="entry name" value="RECBCD ENZYME SUBUNIT RECC"/>
    <property type="match status" value="1"/>
</dbReference>
<dbReference type="GO" id="GO:0004527">
    <property type="term" value="F:exonuclease activity"/>
    <property type="evidence" value="ECO:0007669"/>
    <property type="project" value="UniProtKB-KW"/>
</dbReference>
<dbReference type="Pfam" id="PF04257">
    <property type="entry name" value="Exonuc_V_gamma"/>
    <property type="match status" value="1"/>
</dbReference>
<dbReference type="Pfam" id="PF17946">
    <property type="entry name" value="RecC_C"/>
    <property type="match status" value="1"/>
</dbReference>
<evidence type="ECO:0000259" key="10">
    <source>
        <dbReference type="Pfam" id="PF17946"/>
    </source>
</evidence>
<keyword evidence="4" id="KW-0378">Hydrolase</keyword>
<evidence type="ECO:0000256" key="1">
    <source>
        <dbReference type="ARBA" id="ARBA00022722"/>
    </source>
</evidence>
<dbReference type="Gene3D" id="3.40.50.10930">
    <property type="match status" value="1"/>
</dbReference>
<dbReference type="GO" id="GO:0004386">
    <property type="term" value="F:helicase activity"/>
    <property type="evidence" value="ECO:0007669"/>
    <property type="project" value="UniProtKB-KW"/>
</dbReference>
<dbReference type="PANTHER" id="PTHR30591:SF1">
    <property type="entry name" value="RECBCD ENZYME SUBUNIT RECC"/>
    <property type="match status" value="1"/>
</dbReference>
<reference evidence="11" key="1">
    <citation type="journal article" date="2019" name="PLoS Negl. Trop. Dis.">
        <title>Revisiting the worldwide diversity of Leptospira species in the environment.</title>
        <authorList>
            <person name="Vincent A.T."/>
            <person name="Schiettekatte O."/>
            <person name="Bourhy P."/>
            <person name="Veyrier F.J."/>
            <person name="Picardeau M."/>
        </authorList>
    </citation>
    <scope>NUCLEOTIDE SEQUENCE [LARGE SCALE GENOMIC DNA]</scope>
    <source>
        <strain evidence="11">SSS9</strain>
    </source>
</reference>
<evidence type="ECO:0000256" key="9">
    <source>
        <dbReference type="ARBA" id="ARBA00023204"/>
    </source>
</evidence>
<dbReference type="Proteomes" id="UP000297453">
    <property type="component" value="Unassembled WGS sequence"/>
</dbReference>
<dbReference type="GO" id="GO:0005524">
    <property type="term" value="F:ATP binding"/>
    <property type="evidence" value="ECO:0007669"/>
    <property type="project" value="UniProtKB-KW"/>
</dbReference>
<organism evidence="11 12">
    <name type="scientific">Leptospira semungkisensis</name>
    <dbReference type="NCBI Taxonomy" id="2484985"/>
    <lineage>
        <taxon>Bacteria</taxon>
        <taxon>Pseudomonadati</taxon>
        <taxon>Spirochaetota</taxon>
        <taxon>Spirochaetia</taxon>
        <taxon>Leptospirales</taxon>
        <taxon>Leptospiraceae</taxon>
        <taxon>Leptospira</taxon>
    </lineage>
</organism>
<proteinExistence type="predicted"/>
<dbReference type="GO" id="GO:0006281">
    <property type="term" value="P:DNA repair"/>
    <property type="evidence" value="ECO:0007669"/>
    <property type="project" value="UniProtKB-KW"/>
</dbReference>
<dbReference type="GO" id="GO:0006310">
    <property type="term" value="P:DNA recombination"/>
    <property type="evidence" value="ECO:0007669"/>
    <property type="project" value="TreeGrafter"/>
</dbReference>
<keyword evidence="3" id="KW-0227">DNA damage</keyword>
<evidence type="ECO:0000256" key="3">
    <source>
        <dbReference type="ARBA" id="ARBA00022763"/>
    </source>
</evidence>
<sequence length="1128" mass="129821">MPTRVFSSHNLFDLSEALSISLKKEIRESEGLYSPVVIIPNKSMETWLNLDLVQRFGVVFNIRFLFLEKILEELLLQKFSPELDQRSRPFLRGDSQKFQIYETLLKNPELIQKYPSLKTYLLRQGRRNLDPIRLWDLSGRLAKYFKDYELHRQDWIKNWIGDPYAILRLPGEDIWEEIATQSEIFFFQKELYSHITRASSKESLIQYSMRMLGTKENPLGASRNIYLFALSQLSSTYVSIFRNLLPEVELQVFQFGVPTDDAIIGLGRDQICRGWANSFRALRKSWENADSEFVDVSKSEEEKDTTALKVFQKYLIYGKSKVSRRVPSDESLQILEAPSKLREVEAIFHHILAHLAESSETKLTDIGIFCADLSSYRPAIEFIFEGGILAKVGDRVQTKTLPYTIRDVIAGDTSKYLNAISSLFPILSGQRSRSSLFALFQNPCFQEKWELDPSTVKEWASFAEDLELYQDDSKEELSPLAFSFRKGFLRLAAGNILSDSEEEDSPISPFDSESHSSELWISVWRRVSFLLDHFSNKLNDPKISGEELIDSLIELLGSILTSKISNLEEGEIEQAIFDSLFELRSIAWDTKDPFDRIRFLEAFLKQSSGEIQVRKGQYLTSGITVSALQPMRPIPFKHVYILGLGEGLFPGMDDTSAFNLRHLSPREGDIGLRELNQSLLYETILSAESSLTLSFVAEDITKDESIAPSSSLLLLEQALKENVLIPDSSIRIKIPLNKHSREYFETRQNSPSLAEKFHKNFDISSSLIYGKPEDKDFYFKNTLYSFKTEDSGTKKDNIIPTILDWNELVRFARSPLSFHLQKRFGLYVEEISETDSKKEEPFRISNEFEFMSDLWNHSMRKFSSLELTESLKQVYQLWEKKGRIPRGIYGDVEFLLKSEKIEKISGFISEELENSKVYAGISFGESPKQGNLLSLAPISISDKINIQIQGLKENIFLKNELDGSHSIFLIYPNSSKRLKNLIEPFLIQCLLDSSSEKNIPKSVYAVLGYGDRPTILRMDREGKESLRRKFLLDLIGEFLKPFLSLVSPRLWEDFPDREGLKDLSSKSYQKVANEYKVWASQSVQYDPTTYLDDILRLLPHPQNYISDSDFTFCMNIYQPIASVLHVEK</sequence>
<evidence type="ECO:0000313" key="12">
    <source>
        <dbReference type="Proteomes" id="UP000297453"/>
    </source>
</evidence>
<keyword evidence="12" id="KW-1185">Reference proteome</keyword>
<comment type="caution">
    <text evidence="11">The sequence shown here is derived from an EMBL/GenBank/DDBJ whole genome shotgun (WGS) entry which is preliminary data.</text>
</comment>
<dbReference type="EMBL" id="RQEP01000012">
    <property type="protein sequence ID" value="TGK03989.1"/>
    <property type="molecule type" value="Genomic_DNA"/>
</dbReference>
<evidence type="ECO:0000256" key="2">
    <source>
        <dbReference type="ARBA" id="ARBA00022741"/>
    </source>
</evidence>
<keyword evidence="8" id="KW-0238">DNA-binding</keyword>
<feature type="domain" description="RecC C-terminal" evidence="10">
    <location>
        <begin position="803"/>
        <end position="915"/>
    </location>
</feature>
<accession>A0A4V3JBY2</accession>
<evidence type="ECO:0000256" key="8">
    <source>
        <dbReference type="ARBA" id="ARBA00023125"/>
    </source>
</evidence>
<evidence type="ECO:0000256" key="6">
    <source>
        <dbReference type="ARBA" id="ARBA00022839"/>
    </source>
</evidence>
<dbReference type="OrthoDB" id="9762834at2"/>
<gene>
    <name evidence="11" type="ORF">EHO59_10745</name>
</gene>
<dbReference type="GO" id="GO:0140097">
    <property type="term" value="F:catalytic activity, acting on DNA"/>
    <property type="evidence" value="ECO:0007669"/>
    <property type="project" value="UniProtKB-ARBA"/>
</dbReference>
<keyword evidence="2" id="KW-0547">Nucleotide-binding</keyword>
<evidence type="ECO:0000256" key="7">
    <source>
        <dbReference type="ARBA" id="ARBA00022840"/>
    </source>
</evidence>
<evidence type="ECO:0000313" key="11">
    <source>
        <dbReference type="EMBL" id="TGK03989.1"/>
    </source>
</evidence>
<dbReference type="InterPro" id="IPR013986">
    <property type="entry name" value="DExx_box_DNA_helicase_dom_sf"/>
</dbReference>
<keyword evidence="9" id="KW-0234">DNA repair</keyword>
<dbReference type="SUPFAM" id="SSF52540">
    <property type="entry name" value="P-loop containing nucleoside triphosphate hydrolases"/>
    <property type="match status" value="2"/>
</dbReference>
<keyword evidence="7" id="KW-0067">ATP-binding</keyword>
<dbReference type="Gene3D" id="3.40.50.300">
    <property type="entry name" value="P-loop containing nucleotide triphosphate hydrolases"/>
    <property type="match status" value="2"/>
</dbReference>
<evidence type="ECO:0000256" key="5">
    <source>
        <dbReference type="ARBA" id="ARBA00022806"/>
    </source>
</evidence>
<keyword evidence="5" id="KW-0347">Helicase</keyword>
<dbReference type="InterPro" id="IPR041500">
    <property type="entry name" value="RecC_C"/>
</dbReference>
<keyword evidence="6" id="KW-0269">Exonuclease</keyword>
<dbReference type="RefSeq" id="WP_135587814.1">
    <property type="nucleotide sequence ID" value="NZ_RQEP01000012.1"/>
</dbReference>
<name>A0A4V3JBY2_9LEPT</name>
<dbReference type="Gene3D" id="1.10.10.160">
    <property type="match status" value="1"/>
</dbReference>
<dbReference type="InterPro" id="IPR027417">
    <property type="entry name" value="P-loop_NTPase"/>
</dbReference>
<dbReference type="AlphaFoldDB" id="A0A4V3JBY2"/>
<protein>
    <submittedName>
        <fullName evidence="11">Exodeoxyribonuclease V subunit gamma</fullName>
    </submittedName>
</protein>
<evidence type="ECO:0000256" key="4">
    <source>
        <dbReference type="ARBA" id="ARBA00022801"/>
    </source>
</evidence>
<keyword evidence="1" id="KW-0540">Nuclease</keyword>